<gene>
    <name evidence="1" type="ORF">LCGC14_1070180</name>
</gene>
<evidence type="ECO:0008006" key="2">
    <source>
        <dbReference type="Google" id="ProtNLM"/>
    </source>
</evidence>
<evidence type="ECO:0000313" key="1">
    <source>
        <dbReference type="EMBL" id="KKN07134.1"/>
    </source>
</evidence>
<dbReference type="EMBL" id="LAZR01004603">
    <property type="protein sequence ID" value="KKN07134.1"/>
    <property type="molecule type" value="Genomic_DNA"/>
</dbReference>
<organism evidence="1">
    <name type="scientific">marine sediment metagenome</name>
    <dbReference type="NCBI Taxonomy" id="412755"/>
    <lineage>
        <taxon>unclassified sequences</taxon>
        <taxon>metagenomes</taxon>
        <taxon>ecological metagenomes</taxon>
    </lineage>
</organism>
<name>A0A0F9MNB6_9ZZZZ</name>
<sequence>MVELRMVKLQEMMGQFSITIPKSKILRKGWKKGQELDIDFNEKGNLEIVEIEKTFKKKGK</sequence>
<comment type="caution">
    <text evidence="1">The sequence shown here is derived from an EMBL/GenBank/DDBJ whole genome shotgun (WGS) entry which is preliminary data.</text>
</comment>
<dbReference type="AlphaFoldDB" id="A0A0F9MNB6"/>
<accession>A0A0F9MNB6</accession>
<reference evidence="1" key="1">
    <citation type="journal article" date="2015" name="Nature">
        <title>Complex archaea that bridge the gap between prokaryotes and eukaryotes.</title>
        <authorList>
            <person name="Spang A."/>
            <person name="Saw J.H."/>
            <person name="Jorgensen S.L."/>
            <person name="Zaremba-Niedzwiedzka K."/>
            <person name="Martijn J."/>
            <person name="Lind A.E."/>
            <person name="van Eijk R."/>
            <person name="Schleper C."/>
            <person name="Guy L."/>
            <person name="Ettema T.J."/>
        </authorList>
    </citation>
    <scope>NUCLEOTIDE SEQUENCE</scope>
</reference>
<protein>
    <recommendedName>
        <fullName evidence="2">SpoVT-AbrB domain-containing protein</fullName>
    </recommendedName>
</protein>
<proteinExistence type="predicted"/>